<dbReference type="SUPFAM" id="SSF56601">
    <property type="entry name" value="beta-lactamase/transpeptidase-like"/>
    <property type="match status" value="1"/>
</dbReference>
<reference evidence="3" key="1">
    <citation type="journal article" date="2017" name="Proc. Natl. Acad. Sci. U.S.A.">
        <title>Simulation of Deepwater Horizon oil plume reveals substrate specialization within a complex community of hydrocarbon-degraders.</title>
        <authorList>
            <person name="Hu P."/>
            <person name="Dubinsky E.A."/>
            <person name="Probst A.J."/>
            <person name="Wang J."/>
            <person name="Sieber C.M.K."/>
            <person name="Tom L.M."/>
            <person name="Gardinali P."/>
            <person name="Banfield J.F."/>
            <person name="Atlas R.M."/>
            <person name="Andersen G.L."/>
        </authorList>
    </citation>
    <scope>NUCLEOTIDE SEQUENCE [LARGE SCALE GENOMIC DNA]</scope>
</reference>
<protein>
    <recommendedName>
        <fullName evidence="1">Beta-lactamase-related domain-containing protein</fullName>
    </recommendedName>
</protein>
<name>A0A1Z8APP6_9FLAO</name>
<sequence>MKKLVLLGLLCVFASCKKEASEPEEEKTTDYNSEVLEDKLGELFSNTNSKGMGIALFNGDQILFERGYGVSSLKYNVPYTTKTVQNIASISKVVTGLTLLKAMEGKDVKLNDDINSYLPFKVKNPLFPDESITIQQLVTHTSSIYDGSFYGNSYYTLEADFADDPDIDQEEINQLTTKENSLSLTEYLKATLEETDSSSNKYGYINYKPGSTYSYSNNGAGLIALIVESITGQDFKTYSQEHIIKPLSLENSTWQDDISNQHSYLYSKNALRYPFYGLVTAADGAYRTSTHELAILGQELIKAHQQEGTLLNDKSYEMFFKKYLDESHFKTEKSSKAHEEDGFNKGVFITYERGGIGHSGGDPGVTTLLYFHPETHKGFALLFNSDFNTDEEEEAFLSIAELMNAEIAKKQIK</sequence>
<organism evidence="2 3">
    <name type="scientific">Nonlabens dokdonensis</name>
    <dbReference type="NCBI Taxonomy" id="328515"/>
    <lineage>
        <taxon>Bacteria</taxon>
        <taxon>Pseudomonadati</taxon>
        <taxon>Bacteroidota</taxon>
        <taxon>Flavobacteriia</taxon>
        <taxon>Flavobacteriales</taxon>
        <taxon>Flavobacteriaceae</taxon>
        <taxon>Nonlabens</taxon>
    </lineage>
</organism>
<dbReference type="PANTHER" id="PTHR46825">
    <property type="entry name" value="D-ALANYL-D-ALANINE-CARBOXYPEPTIDASE/ENDOPEPTIDASE AMPH"/>
    <property type="match status" value="1"/>
</dbReference>
<dbReference type="EMBL" id="MAAX01000160">
    <property type="protein sequence ID" value="OUS12329.1"/>
    <property type="molecule type" value="Genomic_DNA"/>
</dbReference>
<comment type="caution">
    <text evidence="2">The sequence shown here is derived from an EMBL/GenBank/DDBJ whole genome shotgun (WGS) entry which is preliminary data.</text>
</comment>
<evidence type="ECO:0000313" key="3">
    <source>
        <dbReference type="Proteomes" id="UP000196102"/>
    </source>
</evidence>
<evidence type="ECO:0000259" key="1">
    <source>
        <dbReference type="Pfam" id="PF00144"/>
    </source>
</evidence>
<dbReference type="InterPro" id="IPR012338">
    <property type="entry name" value="Beta-lactam/transpept-like"/>
</dbReference>
<dbReference type="Proteomes" id="UP000196102">
    <property type="component" value="Unassembled WGS sequence"/>
</dbReference>
<dbReference type="RefSeq" id="WP_303687361.1">
    <property type="nucleotide sequence ID" value="NZ_CAJXYO010000004.1"/>
</dbReference>
<dbReference type="PANTHER" id="PTHR46825:SF9">
    <property type="entry name" value="BETA-LACTAMASE-RELATED DOMAIN-CONTAINING PROTEIN"/>
    <property type="match status" value="1"/>
</dbReference>
<feature type="domain" description="Beta-lactamase-related" evidence="1">
    <location>
        <begin position="48"/>
        <end position="401"/>
    </location>
</feature>
<dbReference type="Gene3D" id="3.40.710.10">
    <property type="entry name" value="DD-peptidase/beta-lactamase superfamily"/>
    <property type="match status" value="1"/>
</dbReference>
<proteinExistence type="predicted"/>
<accession>A0A1Z8APP6</accession>
<evidence type="ECO:0000313" key="2">
    <source>
        <dbReference type="EMBL" id="OUS12329.1"/>
    </source>
</evidence>
<dbReference type="InterPro" id="IPR001466">
    <property type="entry name" value="Beta-lactam-related"/>
</dbReference>
<dbReference type="AlphaFoldDB" id="A0A1Z8APP6"/>
<dbReference type="Pfam" id="PF00144">
    <property type="entry name" value="Beta-lactamase"/>
    <property type="match status" value="1"/>
</dbReference>
<gene>
    <name evidence="2" type="ORF">A9Q93_10365</name>
</gene>
<dbReference type="PROSITE" id="PS51257">
    <property type="entry name" value="PROKAR_LIPOPROTEIN"/>
    <property type="match status" value="1"/>
</dbReference>
<dbReference type="InterPro" id="IPR050491">
    <property type="entry name" value="AmpC-like"/>
</dbReference>